<dbReference type="AlphaFoldDB" id="A0AAV0REP7"/>
<keyword evidence="1" id="KW-0328">Glycosyltransferase</keyword>
<protein>
    <recommendedName>
        <fullName evidence="8">Sucrose-phosphate synthase</fullName>
    </recommendedName>
</protein>
<feature type="compositionally biased region" description="Basic and acidic residues" evidence="3">
    <location>
        <begin position="158"/>
        <end position="167"/>
    </location>
</feature>
<feature type="domain" description="Glycosyltransferase subfamily 4-like N-terminal" evidence="5">
    <location>
        <begin position="237"/>
        <end position="430"/>
    </location>
</feature>
<dbReference type="SUPFAM" id="SSF53756">
    <property type="entry name" value="UDP-Glycosyltransferase/glycogen phosphorylase"/>
    <property type="match status" value="1"/>
</dbReference>
<comment type="caution">
    <text evidence="6">The sequence shown here is derived from an EMBL/GenBank/DDBJ whole genome shotgun (WGS) entry which is preliminary data.</text>
</comment>
<evidence type="ECO:0000259" key="4">
    <source>
        <dbReference type="Pfam" id="PF05116"/>
    </source>
</evidence>
<dbReference type="InterPro" id="IPR028098">
    <property type="entry name" value="Glyco_trans_4-like_N"/>
</dbReference>
<evidence type="ECO:0000256" key="2">
    <source>
        <dbReference type="ARBA" id="ARBA00022679"/>
    </source>
</evidence>
<dbReference type="InterPro" id="IPR035659">
    <property type="entry name" value="SPS_C"/>
</dbReference>
<dbReference type="Gene3D" id="3.40.50.2000">
    <property type="entry name" value="Glycogen Phosphorylase B"/>
    <property type="match status" value="2"/>
</dbReference>
<evidence type="ECO:0000259" key="5">
    <source>
        <dbReference type="Pfam" id="PF13579"/>
    </source>
</evidence>
<evidence type="ECO:0000313" key="7">
    <source>
        <dbReference type="Proteomes" id="UP001154282"/>
    </source>
</evidence>
<dbReference type="Pfam" id="PF05116">
    <property type="entry name" value="S6PP"/>
    <property type="match status" value="1"/>
</dbReference>
<dbReference type="Pfam" id="PF13579">
    <property type="entry name" value="Glyco_trans_4_4"/>
    <property type="match status" value="1"/>
</dbReference>
<dbReference type="PANTHER" id="PTHR46039:SF1">
    <property type="entry name" value="SUCROSE-PHOSPHATE SYNTHASE 4"/>
    <property type="match status" value="1"/>
</dbReference>
<name>A0AAV0REP7_9ROSI</name>
<feature type="domain" description="Sucrose phosphatase-like" evidence="4">
    <location>
        <begin position="751"/>
        <end position="920"/>
    </location>
</feature>
<dbReference type="EMBL" id="CAMGYJ010000010">
    <property type="protein sequence ID" value="CAI0556058.1"/>
    <property type="molecule type" value="Genomic_DNA"/>
</dbReference>
<proteinExistence type="predicted"/>
<dbReference type="CDD" id="cd16419">
    <property type="entry name" value="HAD_SPS"/>
    <property type="match status" value="1"/>
</dbReference>
<evidence type="ECO:0000256" key="3">
    <source>
        <dbReference type="SAM" id="MobiDB-lite"/>
    </source>
</evidence>
<evidence type="ECO:0000313" key="6">
    <source>
        <dbReference type="EMBL" id="CAI0556058.1"/>
    </source>
</evidence>
<dbReference type="PANTHER" id="PTHR46039">
    <property type="entry name" value="SUCROSE-PHOSPHATE SYNTHASE 3-RELATED"/>
    <property type="match status" value="1"/>
</dbReference>
<keyword evidence="7" id="KW-1185">Reference proteome</keyword>
<dbReference type="InterPro" id="IPR006380">
    <property type="entry name" value="SPP-like_dom"/>
</dbReference>
<organism evidence="6 7">
    <name type="scientific">Linum tenue</name>
    <dbReference type="NCBI Taxonomy" id="586396"/>
    <lineage>
        <taxon>Eukaryota</taxon>
        <taxon>Viridiplantae</taxon>
        <taxon>Streptophyta</taxon>
        <taxon>Embryophyta</taxon>
        <taxon>Tracheophyta</taxon>
        <taxon>Spermatophyta</taxon>
        <taxon>Magnoliopsida</taxon>
        <taxon>eudicotyledons</taxon>
        <taxon>Gunneridae</taxon>
        <taxon>Pentapetalae</taxon>
        <taxon>rosids</taxon>
        <taxon>fabids</taxon>
        <taxon>Malpighiales</taxon>
        <taxon>Linaceae</taxon>
        <taxon>Linum</taxon>
    </lineage>
</organism>
<keyword evidence="2" id="KW-0808">Transferase</keyword>
<dbReference type="InterPro" id="IPR044161">
    <property type="entry name" value="SPS"/>
</dbReference>
<dbReference type="GO" id="GO:0016757">
    <property type="term" value="F:glycosyltransferase activity"/>
    <property type="evidence" value="ECO:0007669"/>
    <property type="project" value="UniProtKB-KW"/>
</dbReference>
<feature type="region of interest" description="Disordered" evidence="3">
    <location>
        <begin position="158"/>
        <end position="196"/>
    </location>
</feature>
<gene>
    <name evidence="6" type="ORF">LITE_LOCUS47819</name>
</gene>
<evidence type="ECO:0000256" key="1">
    <source>
        <dbReference type="ARBA" id="ARBA00022676"/>
    </source>
</evidence>
<reference evidence="6" key="1">
    <citation type="submission" date="2022-08" db="EMBL/GenBank/DDBJ databases">
        <authorList>
            <person name="Gutierrez-Valencia J."/>
        </authorList>
    </citation>
    <scope>NUCLEOTIDE SEQUENCE</scope>
</reference>
<sequence length="988" mass="111150">MAGARNEWINGYLEAILDAGGDAATMRKTNNDHPGGNSRLMKLSKFHDEKEMKAHGVDDCDDDQKEFKRAQAEAEAQSYSSTSTTNKLFSATSYFVEEVVNSFDESDLHRTWVKVIATRNTRERSNRLENLCWRIWHLARKKKQIAWDDAQRLARRRAEREQGRNDAADDLSELSEGEKEPGDATPSESAKHISRINSDMQMWSDEEKPRRLYIVLISMHGLVRGDNMELGRDSDTGGQVKYVVELARALANTKGVYRVDLLTRQITSPEVDSNYGEPIEMLSYPQDGSGSCGAYVIRIPCGPPDKYIPKESLWPYVPEFVDGALNHIVNMARALGEQVNGGKPTWPYVIHGHYADAGEVAAQLSGALDVPMVLTGHSLGRNKFEQLLKQGRLSREDINSTYKILRRIEAEELGLDAAQMVVTSTRQEIEEQWGLYDGFDVKLERKLRVRRRRGVSCMGRYMPRTVVIPPGMDFSYVTAQDSSEDDLKTLIGSDRTPKKVQLPPIWSEIMRFFTNPHKPAILALSRPDPKKNVTTLLKAFGECQPLRELANMILILGNRDDIEEMSTSPSVVLTNVLKLIDKYDLYGQVAYPKHHKQSEVPDIYRLAAKTKGVFINPALVEPFGLTLIEVDHCRNRHPMTRLGIPSIHEEPMSESLKEVEDLSLRFSIEGDFKPGCELDAATRQKKLIETITLMSSPSGSPSINYSPGRRQMLFVIAADCYNSNGESTGHIQDIIKNVLHAAGLSLGLGKAGFVLLTGSSLSETMEALRLGPVNAEDFDAIICNSGSEMYYPWKDMVADMDYEAHVEYRWPGENIRSMVLKLARIDDESNDDIVEFGKASGSKCYSYSIKPGIKIRKVDTLRQKLRMRGFRCNLVYTRAASRLNVVPLFASRMQAMRYLSVRWGIDISKLVVIVGEQGDTDYEQLLGGLHKTLIIRGVVEHGSEQLLREEDNLKREDLVPFESPNIHFLEESYEAQHILAALDGLGVK</sequence>
<accession>A0AAV0REP7</accession>
<dbReference type="Proteomes" id="UP001154282">
    <property type="component" value="Unassembled WGS sequence"/>
</dbReference>
<evidence type="ECO:0008006" key="8">
    <source>
        <dbReference type="Google" id="ProtNLM"/>
    </source>
</evidence>